<accession>A0A7X6DQR3</accession>
<evidence type="ECO:0000256" key="7">
    <source>
        <dbReference type="ARBA" id="ARBA00042645"/>
    </source>
</evidence>
<protein>
    <recommendedName>
        <fullName evidence="5">Palmitoyl-protein thioesterase ABHD10, mitochondrial</fullName>
        <ecNumber evidence="4">3.1.1.93</ecNumber>
        <ecNumber evidence="1">3.1.2.22</ecNumber>
    </recommendedName>
    <alternativeName>
        <fullName evidence="7">Acyl-protein thioesterase ABHD10</fullName>
    </alternativeName>
    <alternativeName>
        <fullName evidence="8">Alpha/beta hydrolase domain-containing protein 10</fullName>
    </alternativeName>
    <alternativeName>
        <fullName evidence="6">Mycophenolic acid acyl-glucuronide esterase, mitochondrial</fullName>
    </alternativeName>
</protein>
<evidence type="ECO:0000256" key="2">
    <source>
        <dbReference type="ARBA" id="ARBA00022801"/>
    </source>
</evidence>
<dbReference type="SUPFAM" id="SSF53474">
    <property type="entry name" value="alpha/beta-Hydrolases"/>
    <property type="match status" value="1"/>
</dbReference>
<evidence type="ECO:0000256" key="9">
    <source>
        <dbReference type="ARBA" id="ARBA00046047"/>
    </source>
</evidence>
<name>A0A7X6DQR3_9BACT</name>
<keyword evidence="3" id="KW-0809">Transit peptide</keyword>
<dbReference type="AlphaFoldDB" id="A0A7X6DQR3"/>
<reference evidence="13 14" key="1">
    <citation type="journal article" date="2020" name="Nature">
        <title>Bacterial chemolithoautotrophy via manganese oxidation.</title>
        <authorList>
            <person name="Yu H."/>
            <person name="Leadbetter J.R."/>
        </authorList>
    </citation>
    <scope>NUCLEOTIDE SEQUENCE [LARGE SCALE GENOMIC DNA]</scope>
    <source>
        <strain evidence="13 14">Mn-1</strain>
    </source>
</reference>
<evidence type="ECO:0000256" key="8">
    <source>
        <dbReference type="ARBA" id="ARBA00042704"/>
    </source>
</evidence>
<dbReference type="PANTHER" id="PTHR16138">
    <property type="entry name" value="MYCOPHENOLIC ACID ACYL-GLUCURONIDE ESTERASE, MITOCHONDRIAL"/>
    <property type="match status" value="1"/>
</dbReference>
<comment type="function">
    <text evidence="9">Acts as an acyl-protein thioesterase that hydrolyzes fatty acids from acylated residues in proteins. Regulates the mitochondrial S-depalmitoylation of the nucleophilic active site residue of peroxiredoxin-5/PRDX5, a key antioxidant protein, therefore modulating mitochondrial antioxidant ability. Also catalyzes the deglucuronidation of mycophenolic acid acyl-glucuronide, an active metabolite of the immunosuppressant drug mycophenolate.</text>
</comment>
<dbReference type="GO" id="GO:0102390">
    <property type="term" value="F:mycophenolic acid acyl-glucuronide esterase activity"/>
    <property type="evidence" value="ECO:0007669"/>
    <property type="project" value="UniProtKB-EC"/>
</dbReference>
<evidence type="ECO:0000259" key="12">
    <source>
        <dbReference type="Pfam" id="PF12697"/>
    </source>
</evidence>
<dbReference type="Pfam" id="PF12697">
    <property type="entry name" value="Abhydrolase_6"/>
    <property type="match status" value="1"/>
</dbReference>
<evidence type="ECO:0000256" key="3">
    <source>
        <dbReference type="ARBA" id="ARBA00022946"/>
    </source>
</evidence>
<dbReference type="Proteomes" id="UP000534783">
    <property type="component" value="Unassembled WGS sequence"/>
</dbReference>
<feature type="domain" description="AB hydrolase-1" evidence="12">
    <location>
        <begin position="27"/>
        <end position="229"/>
    </location>
</feature>
<comment type="catalytic activity">
    <reaction evidence="11">
        <text>mycophenolic acid O-acyl-beta-D-glucuronide + H2O = mycophenolate + D-glucuronate + H(+)</text>
        <dbReference type="Rhea" id="RHEA:34179"/>
        <dbReference type="ChEBI" id="CHEBI:15377"/>
        <dbReference type="ChEBI" id="CHEBI:15378"/>
        <dbReference type="ChEBI" id="CHEBI:58720"/>
        <dbReference type="ChEBI" id="CHEBI:62932"/>
        <dbReference type="ChEBI" id="CHEBI:66982"/>
        <dbReference type="EC" id="3.1.1.93"/>
    </reaction>
    <physiologicalReaction direction="left-to-right" evidence="11">
        <dbReference type="Rhea" id="RHEA:34180"/>
    </physiologicalReaction>
</comment>
<evidence type="ECO:0000313" key="13">
    <source>
        <dbReference type="EMBL" id="NKE71527.1"/>
    </source>
</evidence>
<comment type="caution">
    <text evidence="13">The sequence shown here is derived from an EMBL/GenBank/DDBJ whole genome shotgun (WGS) entry which is preliminary data.</text>
</comment>
<evidence type="ECO:0000313" key="14">
    <source>
        <dbReference type="Proteomes" id="UP000534783"/>
    </source>
</evidence>
<gene>
    <name evidence="13" type="ORF">MNODULE_12325</name>
</gene>
<dbReference type="PRINTS" id="PR00111">
    <property type="entry name" value="ABHYDROLASE"/>
</dbReference>
<organism evidence="13 14">
    <name type="scientific">Candidatus Manganitrophus noduliformans</name>
    <dbReference type="NCBI Taxonomy" id="2606439"/>
    <lineage>
        <taxon>Bacteria</taxon>
        <taxon>Pseudomonadati</taxon>
        <taxon>Nitrospirota</taxon>
        <taxon>Nitrospiria</taxon>
        <taxon>Candidatus Troglogloeales</taxon>
        <taxon>Candidatus Manganitrophaceae</taxon>
        <taxon>Candidatus Manganitrophus</taxon>
    </lineage>
</organism>
<proteinExistence type="predicted"/>
<comment type="catalytic activity">
    <reaction evidence="10">
        <text>S-hexadecanoyl-L-cysteinyl-[protein] + H2O = L-cysteinyl-[protein] + hexadecanoate + H(+)</text>
        <dbReference type="Rhea" id="RHEA:19233"/>
        <dbReference type="Rhea" id="RHEA-COMP:10131"/>
        <dbReference type="Rhea" id="RHEA-COMP:11032"/>
        <dbReference type="ChEBI" id="CHEBI:7896"/>
        <dbReference type="ChEBI" id="CHEBI:15377"/>
        <dbReference type="ChEBI" id="CHEBI:15378"/>
        <dbReference type="ChEBI" id="CHEBI:29950"/>
        <dbReference type="ChEBI" id="CHEBI:74151"/>
        <dbReference type="EC" id="3.1.2.22"/>
    </reaction>
    <physiologicalReaction direction="left-to-right" evidence="10">
        <dbReference type="Rhea" id="RHEA:19234"/>
    </physiologicalReaction>
</comment>
<evidence type="ECO:0000256" key="4">
    <source>
        <dbReference type="ARBA" id="ARBA00039132"/>
    </source>
</evidence>
<evidence type="ECO:0000256" key="6">
    <source>
        <dbReference type="ARBA" id="ARBA00041520"/>
    </source>
</evidence>
<dbReference type="GO" id="GO:0004553">
    <property type="term" value="F:hydrolase activity, hydrolyzing O-glycosyl compounds"/>
    <property type="evidence" value="ECO:0007669"/>
    <property type="project" value="TreeGrafter"/>
</dbReference>
<evidence type="ECO:0000256" key="11">
    <source>
        <dbReference type="ARBA" id="ARBA00047972"/>
    </source>
</evidence>
<dbReference type="InterPro" id="IPR000073">
    <property type="entry name" value="AB_hydrolase_1"/>
</dbReference>
<sequence length="251" mass="27874">MARLTLSNHDHLDYTLTLPSRPAEILVVYIHGFASHQRGEKAIYFRDRAVERGMAYLAFDLRGHGDSSGTIRELTLTRGLEDLSAILAGPAAPFRKIVLIGSSMGGQLAVWTAAWNPNRIAAAVLIAPSFSFYQNRLRDLGEGGLRRLNQEGEMRIKNEWIDVTVGREMIEDAKGYDIEKILPTYLTPTLILHGTADATVPPEGSFDFLRRAAARPLDLVLIGGGDHRLSQQKDYLFDMMTAFLHRVGLVS</sequence>
<dbReference type="EMBL" id="VTOW01000002">
    <property type="protein sequence ID" value="NKE71527.1"/>
    <property type="molecule type" value="Genomic_DNA"/>
</dbReference>
<dbReference type="EC" id="3.1.2.22" evidence="1"/>
<evidence type="ECO:0000256" key="10">
    <source>
        <dbReference type="ARBA" id="ARBA00047409"/>
    </source>
</evidence>
<dbReference type="PANTHER" id="PTHR16138:SF7">
    <property type="entry name" value="PALMITOYL-PROTEIN THIOESTERASE ABHD10, MITOCHONDRIAL"/>
    <property type="match status" value="1"/>
</dbReference>
<dbReference type="GO" id="GO:0008474">
    <property type="term" value="F:palmitoyl-(protein) hydrolase activity"/>
    <property type="evidence" value="ECO:0007669"/>
    <property type="project" value="UniProtKB-EC"/>
</dbReference>
<dbReference type="InterPro" id="IPR052382">
    <property type="entry name" value="ABHD10_acyl-thioesterase"/>
</dbReference>
<dbReference type="Gene3D" id="3.40.50.1820">
    <property type="entry name" value="alpha/beta hydrolase"/>
    <property type="match status" value="1"/>
</dbReference>
<evidence type="ECO:0000256" key="1">
    <source>
        <dbReference type="ARBA" id="ARBA00012423"/>
    </source>
</evidence>
<keyword evidence="14" id="KW-1185">Reference proteome</keyword>
<keyword evidence="2" id="KW-0378">Hydrolase</keyword>
<evidence type="ECO:0000256" key="5">
    <source>
        <dbReference type="ARBA" id="ARBA00039314"/>
    </source>
</evidence>
<dbReference type="RefSeq" id="WP_168060240.1">
    <property type="nucleotide sequence ID" value="NZ_VTOW01000002.1"/>
</dbReference>
<dbReference type="InterPro" id="IPR029058">
    <property type="entry name" value="AB_hydrolase_fold"/>
</dbReference>
<dbReference type="EC" id="3.1.1.93" evidence="4"/>